<comment type="similarity">
    <text evidence="7 13">Belongs to the ribulose-phosphate 3-epimerase family.</text>
</comment>
<keyword evidence="18" id="KW-1185">Reference proteome</keyword>
<evidence type="ECO:0000256" key="14">
    <source>
        <dbReference type="PIRSR" id="PIRSR001461-1"/>
    </source>
</evidence>
<protein>
    <recommendedName>
        <fullName evidence="9 13">Ribulose-phosphate 3-epimerase</fullName>
        <ecNumber evidence="8 13">5.1.3.1</ecNumber>
    </recommendedName>
</protein>
<dbReference type="PIRSF" id="PIRSF001461">
    <property type="entry name" value="RPE"/>
    <property type="match status" value="1"/>
</dbReference>
<keyword evidence="13" id="KW-0119">Carbohydrate metabolism</keyword>
<feature type="binding site" evidence="16">
    <location>
        <position position="68"/>
    </location>
    <ligand>
        <name>substrate</name>
    </ligand>
</feature>
<feature type="binding site" evidence="16">
    <location>
        <begin position="195"/>
        <end position="196"/>
    </location>
    <ligand>
        <name>substrate</name>
    </ligand>
</feature>
<evidence type="ECO:0000256" key="16">
    <source>
        <dbReference type="PIRSR" id="PIRSR001461-3"/>
    </source>
</evidence>
<evidence type="ECO:0000256" key="11">
    <source>
        <dbReference type="ARBA" id="ARBA00023235"/>
    </source>
</evidence>
<feature type="binding site" evidence="15">
    <location>
        <position position="35"/>
    </location>
    <ligand>
        <name>a divalent metal cation</name>
        <dbReference type="ChEBI" id="CHEBI:60240"/>
    </ligand>
</feature>
<dbReference type="NCBIfam" id="TIGR01163">
    <property type="entry name" value="rpe"/>
    <property type="match status" value="1"/>
</dbReference>
<evidence type="ECO:0000256" key="7">
    <source>
        <dbReference type="ARBA" id="ARBA00009541"/>
    </source>
</evidence>
<evidence type="ECO:0000256" key="15">
    <source>
        <dbReference type="PIRSR" id="PIRSR001461-2"/>
    </source>
</evidence>
<dbReference type="GO" id="GO:0005975">
    <property type="term" value="P:carbohydrate metabolic process"/>
    <property type="evidence" value="ECO:0007669"/>
    <property type="project" value="InterPro"/>
</dbReference>
<feature type="binding site" evidence="16">
    <location>
        <position position="10"/>
    </location>
    <ligand>
        <name>substrate</name>
    </ligand>
</feature>
<dbReference type="NCBIfam" id="NF004076">
    <property type="entry name" value="PRK05581.1-4"/>
    <property type="match status" value="1"/>
</dbReference>
<dbReference type="CDD" id="cd00429">
    <property type="entry name" value="RPE"/>
    <property type="match status" value="1"/>
</dbReference>
<feature type="binding site" evidence="15">
    <location>
        <position position="173"/>
    </location>
    <ligand>
        <name>a divalent metal cation</name>
        <dbReference type="ChEBI" id="CHEBI:60240"/>
    </ligand>
</feature>
<dbReference type="AlphaFoldDB" id="A0A507DUH9"/>
<evidence type="ECO:0000313" key="18">
    <source>
        <dbReference type="Proteomes" id="UP000318582"/>
    </source>
</evidence>
<comment type="cofactor">
    <cofactor evidence="5">
        <name>Fe(2+)</name>
        <dbReference type="ChEBI" id="CHEBI:29033"/>
    </cofactor>
</comment>
<organism evidence="17 18">
    <name type="scientific">Powellomyces hirtus</name>
    <dbReference type="NCBI Taxonomy" id="109895"/>
    <lineage>
        <taxon>Eukaryota</taxon>
        <taxon>Fungi</taxon>
        <taxon>Fungi incertae sedis</taxon>
        <taxon>Chytridiomycota</taxon>
        <taxon>Chytridiomycota incertae sedis</taxon>
        <taxon>Chytridiomycetes</taxon>
        <taxon>Spizellomycetales</taxon>
        <taxon>Powellomycetaceae</taxon>
        <taxon>Powellomyces</taxon>
    </lineage>
</organism>
<dbReference type="InterPro" id="IPR026019">
    <property type="entry name" value="Ribul_P_3_epim"/>
</dbReference>
<gene>
    <name evidence="17" type="primary">RPE1</name>
    <name evidence="17" type="ORF">PhCBS80983_g05517</name>
</gene>
<name>A0A507DUH9_9FUNG</name>
<evidence type="ECO:0000256" key="8">
    <source>
        <dbReference type="ARBA" id="ARBA00013188"/>
    </source>
</evidence>
<feature type="active site" description="Proton acceptor" evidence="14">
    <location>
        <position position="37"/>
    </location>
</feature>
<feature type="binding site" evidence="15">
    <location>
        <position position="68"/>
    </location>
    <ligand>
        <name>a divalent metal cation</name>
        <dbReference type="ChEBI" id="CHEBI:60240"/>
    </ligand>
</feature>
<evidence type="ECO:0000256" key="13">
    <source>
        <dbReference type="PIRNR" id="PIRNR001461"/>
    </source>
</evidence>
<keyword evidence="12 15" id="KW-0170">Cobalt</keyword>
<dbReference type="EMBL" id="QEAQ01000121">
    <property type="protein sequence ID" value="TPX55206.1"/>
    <property type="molecule type" value="Genomic_DNA"/>
</dbReference>
<dbReference type="FunFam" id="3.20.20.70:FF:000171">
    <property type="entry name" value="Ribulose-phosphate 3-epimerase"/>
    <property type="match status" value="1"/>
</dbReference>
<feature type="active site" description="Proton donor" evidence="14">
    <location>
        <position position="173"/>
    </location>
</feature>
<proteinExistence type="inferred from homology"/>
<evidence type="ECO:0000256" key="10">
    <source>
        <dbReference type="ARBA" id="ARBA00022723"/>
    </source>
</evidence>
<feature type="binding site" evidence="15">
    <location>
        <position position="37"/>
    </location>
    <ligand>
        <name>a divalent metal cation</name>
        <dbReference type="ChEBI" id="CHEBI:60240"/>
    </ligand>
</feature>
<dbReference type="STRING" id="109895.A0A507DUH9"/>
<dbReference type="InterPro" id="IPR011060">
    <property type="entry name" value="RibuloseP-bd_barrel"/>
</dbReference>
<accession>A0A507DUH9</accession>
<dbReference type="PROSITE" id="PS01085">
    <property type="entry name" value="RIBUL_P_3_EPIMER_1"/>
    <property type="match status" value="1"/>
</dbReference>
<dbReference type="Gene3D" id="3.20.20.70">
    <property type="entry name" value="Aldolase class I"/>
    <property type="match status" value="1"/>
</dbReference>
<dbReference type="PANTHER" id="PTHR11749">
    <property type="entry name" value="RIBULOSE-5-PHOSPHATE-3-EPIMERASE"/>
    <property type="match status" value="1"/>
</dbReference>
<keyword evidence="10 15" id="KW-0479">Metal-binding</keyword>
<dbReference type="Proteomes" id="UP000318582">
    <property type="component" value="Unassembled WGS sequence"/>
</dbReference>
<evidence type="ECO:0000256" key="3">
    <source>
        <dbReference type="ARBA" id="ARBA00001941"/>
    </source>
</evidence>
<dbReference type="PROSITE" id="PS01086">
    <property type="entry name" value="RIBUL_P_3_EPIMER_2"/>
    <property type="match status" value="1"/>
</dbReference>
<dbReference type="OrthoDB" id="1927044at2759"/>
<dbReference type="GO" id="GO:0006098">
    <property type="term" value="P:pentose-phosphate shunt"/>
    <property type="evidence" value="ECO:0007669"/>
    <property type="project" value="UniProtKB-UniPathway"/>
</dbReference>
<comment type="catalytic activity">
    <reaction evidence="1 13">
        <text>D-ribulose 5-phosphate = D-xylulose 5-phosphate</text>
        <dbReference type="Rhea" id="RHEA:13677"/>
        <dbReference type="ChEBI" id="CHEBI:57737"/>
        <dbReference type="ChEBI" id="CHEBI:58121"/>
        <dbReference type="EC" id="5.1.3.1"/>
    </reaction>
</comment>
<dbReference type="GO" id="GO:0046872">
    <property type="term" value="F:metal ion binding"/>
    <property type="evidence" value="ECO:0007669"/>
    <property type="project" value="UniProtKB-KW"/>
</dbReference>
<reference evidence="17 18" key="1">
    <citation type="journal article" date="2019" name="Sci. Rep.">
        <title>Comparative genomics of chytrid fungi reveal insights into the obligate biotrophic and pathogenic lifestyle of Synchytrium endobioticum.</title>
        <authorList>
            <person name="van de Vossenberg B.T.L.H."/>
            <person name="Warris S."/>
            <person name="Nguyen H.D.T."/>
            <person name="van Gent-Pelzer M.P.E."/>
            <person name="Joly D.L."/>
            <person name="van de Geest H.C."/>
            <person name="Bonants P.J.M."/>
            <person name="Smith D.S."/>
            <person name="Levesque C.A."/>
            <person name="van der Lee T.A.J."/>
        </authorList>
    </citation>
    <scope>NUCLEOTIDE SEQUENCE [LARGE SCALE GENOMIC DNA]</scope>
    <source>
        <strain evidence="17 18">CBS 809.83</strain>
    </source>
</reference>
<dbReference type="EC" id="5.1.3.1" evidence="8 13"/>
<sequence>MAPKPNIAPSMLSSDFACLADEAKRMVSCGADSLHMDIMDGHFVPNMTMGAPVIKSLRKHTDVFLDCHMMVSKPEQWVDDFAKSGASMYCFHVEATSDPSALIDQIHAAGMKAGMAVKPKTNVDVVFPVAHKLDQVLIMTVEPGFGGQKFMADCIPKVEILRQKYPNLDIQVDGGVGPENIDVAAAAGANVIVAGTSIFGAPSPKEAIATLRNSVLTHVTNKK</sequence>
<evidence type="ECO:0000256" key="1">
    <source>
        <dbReference type="ARBA" id="ARBA00001782"/>
    </source>
</evidence>
<dbReference type="InterPro" id="IPR000056">
    <property type="entry name" value="Ribul_P_3_epim-like"/>
</dbReference>
<comment type="cofactor">
    <cofactor evidence="2">
        <name>Mn(2+)</name>
        <dbReference type="ChEBI" id="CHEBI:29035"/>
    </cofactor>
</comment>
<feature type="binding site" evidence="16">
    <location>
        <position position="175"/>
    </location>
    <ligand>
        <name>substrate</name>
    </ligand>
</feature>
<dbReference type="InterPro" id="IPR013785">
    <property type="entry name" value="Aldolase_TIM"/>
</dbReference>
<evidence type="ECO:0000256" key="6">
    <source>
        <dbReference type="ARBA" id="ARBA00005016"/>
    </source>
</evidence>
<dbReference type="Pfam" id="PF00834">
    <property type="entry name" value="Ribul_P_3_epim"/>
    <property type="match status" value="1"/>
</dbReference>
<feature type="binding site" evidence="16">
    <location>
        <begin position="144"/>
        <end position="147"/>
    </location>
    <ligand>
        <name>substrate</name>
    </ligand>
</feature>
<comment type="caution">
    <text evidence="17">The sequence shown here is derived from an EMBL/GenBank/DDBJ whole genome shotgun (WGS) entry which is preliminary data.</text>
</comment>
<evidence type="ECO:0000256" key="2">
    <source>
        <dbReference type="ARBA" id="ARBA00001936"/>
    </source>
</evidence>
<comment type="cofactor">
    <cofactor evidence="4">
        <name>Zn(2+)</name>
        <dbReference type="ChEBI" id="CHEBI:29105"/>
    </cofactor>
</comment>
<evidence type="ECO:0000313" key="17">
    <source>
        <dbReference type="EMBL" id="TPX55206.1"/>
    </source>
</evidence>
<dbReference type="SUPFAM" id="SSF51366">
    <property type="entry name" value="Ribulose-phoshate binding barrel"/>
    <property type="match status" value="1"/>
</dbReference>
<keyword evidence="15" id="KW-0862">Zinc</keyword>
<evidence type="ECO:0000256" key="4">
    <source>
        <dbReference type="ARBA" id="ARBA00001947"/>
    </source>
</evidence>
<dbReference type="GO" id="GO:0004750">
    <property type="term" value="F:D-ribulose-phosphate 3-epimerase activity"/>
    <property type="evidence" value="ECO:0007669"/>
    <property type="project" value="UniProtKB-EC"/>
</dbReference>
<evidence type="ECO:0000256" key="12">
    <source>
        <dbReference type="ARBA" id="ARBA00023285"/>
    </source>
</evidence>
<keyword evidence="15" id="KW-0464">Manganese</keyword>
<evidence type="ECO:0000256" key="5">
    <source>
        <dbReference type="ARBA" id="ARBA00001954"/>
    </source>
</evidence>
<evidence type="ECO:0000256" key="9">
    <source>
        <dbReference type="ARBA" id="ARBA00013920"/>
    </source>
</evidence>
<comment type="cofactor">
    <cofactor evidence="3">
        <name>Co(2+)</name>
        <dbReference type="ChEBI" id="CHEBI:48828"/>
    </cofactor>
</comment>
<keyword evidence="11 13" id="KW-0413">Isomerase</keyword>
<comment type="cofactor">
    <cofactor evidence="15">
        <name>a divalent metal cation</name>
        <dbReference type="ChEBI" id="CHEBI:60240"/>
    </cofactor>
    <text evidence="15">Binds 1 divalent metal cation per subunit.</text>
</comment>
<dbReference type="HAMAP" id="MF_02227">
    <property type="entry name" value="RPE"/>
    <property type="match status" value="1"/>
</dbReference>
<dbReference type="UniPathway" id="UPA00115">
    <property type="reaction ID" value="UER00411"/>
</dbReference>
<comment type="pathway">
    <text evidence="6">Carbohydrate degradation; pentose phosphate pathway; D-xylulose 5-phosphate from D-ribulose 5-phosphate (non-oxidative stage): step 1/1.</text>
</comment>